<feature type="non-terminal residue" evidence="2">
    <location>
        <position position="353"/>
    </location>
</feature>
<comment type="caution">
    <text evidence="2">The sequence shown here is derived from an EMBL/GenBank/DDBJ whole genome shotgun (WGS) entry which is preliminary data.</text>
</comment>
<dbReference type="AlphaFoldDB" id="A0A0L6US50"/>
<evidence type="ECO:0000313" key="2">
    <source>
        <dbReference type="EMBL" id="KNZ51358.1"/>
    </source>
</evidence>
<feature type="compositionally biased region" description="Basic and acidic residues" evidence="1">
    <location>
        <begin position="25"/>
        <end position="40"/>
    </location>
</feature>
<keyword evidence="3" id="KW-1185">Reference proteome</keyword>
<proteinExistence type="predicted"/>
<evidence type="ECO:0000256" key="1">
    <source>
        <dbReference type="SAM" id="MobiDB-lite"/>
    </source>
</evidence>
<feature type="region of interest" description="Disordered" evidence="1">
    <location>
        <begin position="17"/>
        <end position="41"/>
    </location>
</feature>
<name>A0A0L6US50_9BASI</name>
<sequence>MGNYPGAWVEEHFDYRCSDTSGNKETSKSQEKEPEKEEKLGGGLRKKILEKISTLMLEELLPIAPKSIQELQNFSKEEVKVMEHSQNMGRFNRSNFNKELYRKRVSPITWKVTYKRNQYEYHGDWRSFFSSTENSFIVCGKFYIVLGQPFLADHKVRLELSQARGEIPSYKLWDGGRLCIPICSPEVPGWEIAPPQQISMGKIKELSPMVIGEEYTWIPQDLYEKKSHAYQWSTGEDEEPWLNWNPEWAECKAYNVTYMESKLRMDWEQDLDYGFPRGHFLQIYPETHGSRAEGIGSEFPGYMAGRIGFMMILEYRTITLLEGATNGIFGSTHPLVKLPSFPQGIPLRKRRIP</sequence>
<gene>
    <name evidence="2" type="ORF">VP01_3988g2</name>
</gene>
<evidence type="ECO:0000313" key="3">
    <source>
        <dbReference type="Proteomes" id="UP000037035"/>
    </source>
</evidence>
<dbReference type="VEuPathDB" id="FungiDB:VP01_3988g2"/>
<protein>
    <submittedName>
        <fullName evidence="2">Uncharacterized protein</fullName>
    </submittedName>
</protein>
<dbReference type="EMBL" id="LAVV01009043">
    <property type="protein sequence ID" value="KNZ51358.1"/>
    <property type="molecule type" value="Genomic_DNA"/>
</dbReference>
<organism evidence="2 3">
    <name type="scientific">Puccinia sorghi</name>
    <dbReference type="NCBI Taxonomy" id="27349"/>
    <lineage>
        <taxon>Eukaryota</taxon>
        <taxon>Fungi</taxon>
        <taxon>Dikarya</taxon>
        <taxon>Basidiomycota</taxon>
        <taxon>Pucciniomycotina</taxon>
        <taxon>Pucciniomycetes</taxon>
        <taxon>Pucciniales</taxon>
        <taxon>Pucciniaceae</taxon>
        <taxon>Puccinia</taxon>
    </lineage>
</organism>
<accession>A0A0L6US50</accession>
<reference evidence="2 3" key="1">
    <citation type="submission" date="2015-08" db="EMBL/GenBank/DDBJ databases">
        <title>Next Generation Sequencing and Analysis of the Genome of Puccinia sorghi L Schw, the Causal Agent of Maize Common Rust.</title>
        <authorList>
            <person name="Rochi L."/>
            <person name="Burguener G."/>
            <person name="Darino M."/>
            <person name="Turjanski A."/>
            <person name="Kreff E."/>
            <person name="Dieguez M.J."/>
            <person name="Sacco F."/>
        </authorList>
    </citation>
    <scope>NUCLEOTIDE SEQUENCE [LARGE SCALE GENOMIC DNA]</scope>
    <source>
        <strain evidence="2 3">RO10H11247</strain>
    </source>
</reference>
<dbReference type="Proteomes" id="UP000037035">
    <property type="component" value="Unassembled WGS sequence"/>
</dbReference>